<comment type="pathway">
    <text evidence="1 7">Cell wall biogenesis; peptidoglycan biosynthesis.</text>
</comment>
<dbReference type="GO" id="GO:0008360">
    <property type="term" value="P:regulation of cell shape"/>
    <property type="evidence" value="ECO:0007669"/>
    <property type="project" value="UniProtKB-UniRule"/>
</dbReference>
<dbReference type="GO" id="GO:0004180">
    <property type="term" value="F:carboxypeptidase activity"/>
    <property type="evidence" value="ECO:0007669"/>
    <property type="project" value="UniProtKB-ARBA"/>
</dbReference>
<evidence type="ECO:0000259" key="8">
    <source>
        <dbReference type="PROSITE" id="PS52029"/>
    </source>
</evidence>
<evidence type="ECO:0000256" key="3">
    <source>
        <dbReference type="ARBA" id="ARBA00022679"/>
    </source>
</evidence>
<evidence type="ECO:0000256" key="6">
    <source>
        <dbReference type="ARBA" id="ARBA00023316"/>
    </source>
</evidence>
<keyword evidence="6 7" id="KW-0961">Cell wall biogenesis/degradation</keyword>
<dbReference type="GO" id="GO:0016740">
    <property type="term" value="F:transferase activity"/>
    <property type="evidence" value="ECO:0007669"/>
    <property type="project" value="UniProtKB-KW"/>
</dbReference>
<evidence type="ECO:0000256" key="1">
    <source>
        <dbReference type="ARBA" id="ARBA00004752"/>
    </source>
</evidence>
<evidence type="ECO:0000256" key="5">
    <source>
        <dbReference type="ARBA" id="ARBA00022984"/>
    </source>
</evidence>
<dbReference type="Gene3D" id="2.40.440.10">
    <property type="entry name" value="L,D-transpeptidase catalytic domain-like"/>
    <property type="match status" value="1"/>
</dbReference>
<sequence length="544" mass="62185">MHLKKYIIDVLLRNKQINCLFVVFIYMFFVSIDYCHASSVLSNLNVPTRTGVTGIAEQSTKTEEADNINKTNKRSIMQTVTPGTGWKVKVHPHNVNVGKLVTVDKTRQEIELYEHNSPLKKTSSFICTTGQVIGDKKIEGDLKTPEGIYFVVRKINGGLDYTLYGNEAYTLNYPNPVDKLRRKTGYGIWIHGRGYNITPLETQGCVAMNNTDLANFGKILQPGIAVALADVVETPIGSETKEELKKKQNTINILKKNVTSWAKEWENRSHKMFEFYDADSYSISQEPFSQFKAQKERLFKQLAWIKNNVSNIQVAEGPGYWVTWFFQDYKAPNLETKGVRRLYWQENDNGNYRIVGMEWIPGLTIDGSVMTASLDDPGGEKTQAEVPLKTEGDSTVIDASNKTPIQTQPEKTISKQTTKNDTEKVVKKEKTQDEQIKEFVEKWRFAWQKADLNSYTKFYAKNAQQGDRKGLASIKAQKASLWKTNKPKKIVFNNIKIKKDKDSIQVEFTQNYKDNSGKGDKGTKILYLKPTKNSFEIIREDWRK</sequence>
<evidence type="ECO:0000256" key="7">
    <source>
        <dbReference type="PROSITE-ProRule" id="PRU01373"/>
    </source>
</evidence>
<proteinExistence type="inferred from homology"/>
<dbReference type="Pfam" id="PF24125">
    <property type="entry name" value="Cds6_C"/>
    <property type="match status" value="2"/>
</dbReference>
<keyword evidence="10" id="KW-1185">Reference proteome</keyword>
<dbReference type="Gene3D" id="3.10.450.50">
    <property type="match status" value="1"/>
</dbReference>
<keyword evidence="4 7" id="KW-0133">Cell shape</keyword>
<reference evidence="9 10" key="1">
    <citation type="submission" date="2016-12" db="EMBL/GenBank/DDBJ databases">
        <authorList>
            <person name="Song W.-J."/>
            <person name="Kurnit D.M."/>
        </authorList>
    </citation>
    <scope>NUCLEOTIDE SEQUENCE [LARGE SCALE GENOMIC DNA]</scope>
    <source>
        <strain evidence="9 10">DSM 11393</strain>
    </source>
</reference>
<keyword evidence="3" id="KW-0808">Transferase</keyword>
<gene>
    <name evidence="9" type="ORF">SAMN02745728_01353</name>
</gene>
<dbReference type="Pfam" id="PF03734">
    <property type="entry name" value="YkuD"/>
    <property type="match status" value="1"/>
</dbReference>
<accession>A0A1M7SXH6</accession>
<dbReference type="GO" id="GO:0009252">
    <property type="term" value="P:peptidoglycan biosynthetic process"/>
    <property type="evidence" value="ECO:0007669"/>
    <property type="project" value="UniProtKB-UniPathway"/>
</dbReference>
<dbReference type="CDD" id="cd16913">
    <property type="entry name" value="YkuD_like"/>
    <property type="match status" value="1"/>
</dbReference>
<dbReference type="UniPathway" id="UPA00219"/>
<protein>
    <submittedName>
        <fullName evidence="9">Murein L,D-transpeptidase YafK</fullName>
    </submittedName>
</protein>
<dbReference type="InterPro" id="IPR038063">
    <property type="entry name" value="Transpep_catalytic_dom"/>
</dbReference>
<evidence type="ECO:0000313" key="9">
    <source>
        <dbReference type="EMBL" id="SHN63205.1"/>
    </source>
</evidence>
<dbReference type="Proteomes" id="UP000186469">
    <property type="component" value="Unassembled WGS sequence"/>
</dbReference>
<keyword evidence="5 7" id="KW-0573">Peptidoglycan synthesis</keyword>
<dbReference type="AlphaFoldDB" id="A0A1M7SXH6"/>
<feature type="domain" description="L,D-TPase catalytic" evidence="8">
    <location>
        <begin position="99"/>
        <end position="229"/>
    </location>
</feature>
<feature type="active site" description="Proton donor/acceptor" evidence="7">
    <location>
        <position position="191"/>
    </location>
</feature>
<dbReference type="SUPFAM" id="SSF54427">
    <property type="entry name" value="NTF2-like"/>
    <property type="match status" value="1"/>
</dbReference>
<organism evidence="9 10">
    <name type="scientific">Desulfovibrio litoralis DSM 11393</name>
    <dbReference type="NCBI Taxonomy" id="1121455"/>
    <lineage>
        <taxon>Bacteria</taxon>
        <taxon>Pseudomonadati</taxon>
        <taxon>Thermodesulfobacteriota</taxon>
        <taxon>Desulfovibrionia</taxon>
        <taxon>Desulfovibrionales</taxon>
        <taxon>Desulfovibrionaceae</taxon>
        <taxon>Desulfovibrio</taxon>
    </lineage>
</organism>
<evidence type="ECO:0000256" key="4">
    <source>
        <dbReference type="ARBA" id="ARBA00022960"/>
    </source>
</evidence>
<dbReference type="InterPro" id="IPR056203">
    <property type="entry name" value="Cds6_C"/>
</dbReference>
<dbReference type="InterPro" id="IPR005490">
    <property type="entry name" value="LD_TPept_cat_dom"/>
</dbReference>
<dbReference type="STRING" id="1121455.SAMN02745728_01353"/>
<dbReference type="SUPFAM" id="SSF141523">
    <property type="entry name" value="L,D-transpeptidase catalytic domain-like"/>
    <property type="match status" value="1"/>
</dbReference>
<dbReference type="EMBL" id="FRDI01000005">
    <property type="protein sequence ID" value="SHN63205.1"/>
    <property type="molecule type" value="Genomic_DNA"/>
</dbReference>
<dbReference type="PANTHER" id="PTHR36699:SF1">
    <property type="entry name" value="L,D-TRANSPEPTIDASE YAFK-RELATED"/>
    <property type="match status" value="1"/>
</dbReference>
<dbReference type="PANTHER" id="PTHR36699">
    <property type="entry name" value="LD-TRANSPEPTIDASE"/>
    <property type="match status" value="1"/>
</dbReference>
<feature type="active site" description="Nucleophile" evidence="7">
    <location>
        <position position="205"/>
    </location>
</feature>
<dbReference type="PROSITE" id="PS52029">
    <property type="entry name" value="LD_TPASE"/>
    <property type="match status" value="1"/>
</dbReference>
<evidence type="ECO:0000256" key="2">
    <source>
        <dbReference type="ARBA" id="ARBA00005992"/>
    </source>
</evidence>
<dbReference type="GO" id="GO:0071555">
    <property type="term" value="P:cell wall organization"/>
    <property type="evidence" value="ECO:0007669"/>
    <property type="project" value="UniProtKB-UniRule"/>
</dbReference>
<name>A0A1M7SXH6_9BACT</name>
<dbReference type="InterPro" id="IPR032710">
    <property type="entry name" value="NTF2-like_dom_sf"/>
</dbReference>
<dbReference type="OrthoDB" id="9809748at2"/>
<comment type="similarity">
    <text evidence="2">Belongs to the YkuD family.</text>
</comment>
<evidence type="ECO:0000313" key="10">
    <source>
        <dbReference type="Proteomes" id="UP000186469"/>
    </source>
</evidence>